<protein>
    <submittedName>
        <fullName evidence="1">Uncharacterized protein</fullName>
    </submittedName>
</protein>
<dbReference type="EMBL" id="NXLT01000002">
    <property type="protein sequence ID" value="RDU67809.1"/>
    <property type="molecule type" value="Genomic_DNA"/>
</dbReference>
<dbReference type="AlphaFoldDB" id="A0A3D8IRC4"/>
<accession>A0A3D8IRC4</accession>
<sequence length="70" mass="8069">MQYKLMMFGFSALCVDLQEVLERLKNYPPERIEREGSDQCYLIDLQNGTSYEIALDSHKHYAIIGLTTPA</sequence>
<organism evidence="1 2">
    <name type="scientific">Helicobacter equorum</name>
    <dbReference type="NCBI Taxonomy" id="361872"/>
    <lineage>
        <taxon>Bacteria</taxon>
        <taxon>Pseudomonadati</taxon>
        <taxon>Campylobacterota</taxon>
        <taxon>Epsilonproteobacteria</taxon>
        <taxon>Campylobacterales</taxon>
        <taxon>Helicobacteraceae</taxon>
        <taxon>Helicobacter</taxon>
    </lineage>
</organism>
<evidence type="ECO:0000313" key="2">
    <source>
        <dbReference type="Proteomes" id="UP000256514"/>
    </source>
</evidence>
<dbReference type="OrthoDB" id="5326503at2"/>
<dbReference type="Proteomes" id="UP000256514">
    <property type="component" value="Unassembled WGS sequence"/>
</dbReference>
<name>A0A3D8IRC4_9HELI</name>
<comment type="caution">
    <text evidence="1">The sequence shown here is derived from an EMBL/GenBank/DDBJ whole genome shotgun (WGS) entry which is preliminary data.</text>
</comment>
<dbReference type="RefSeq" id="WP_095627049.1">
    <property type="nucleotide sequence ID" value="NZ_NXLT01000002.1"/>
</dbReference>
<evidence type="ECO:0000313" key="1">
    <source>
        <dbReference type="EMBL" id="RDU67809.1"/>
    </source>
</evidence>
<keyword evidence="2" id="KW-1185">Reference proteome</keyword>
<reference evidence="1 2" key="1">
    <citation type="submission" date="2018-04" db="EMBL/GenBank/DDBJ databases">
        <title>Novel Campyloabacter and Helicobacter Species and Strains.</title>
        <authorList>
            <person name="Mannion A.J."/>
            <person name="Shen Z."/>
            <person name="Fox J.G."/>
        </authorList>
    </citation>
    <scope>NUCLEOTIDE SEQUENCE [LARGE SCALE GENOMIC DNA]</scope>
    <source>
        <strain evidence="1 2">MIT 12-6600</strain>
    </source>
</reference>
<proteinExistence type="predicted"/>
<gene>
    <name evidence="1" type="ORF">CQA54_02445</name>
</gene>